<dbReference type="PANTHER" id="PTHR46566">
    <property type="entry name" value="1-PHOSPHOFRUCTOKINASE-RELATED"/>
    <property type="match status" value="1"/>
</dbReference>
<evidence type="ECO:0000259" key="4">
    <source>
        <dbReference type="Pfam" id="PF00294"/>
    </source>
</evidence>
<protein>
    <submittedName>
        <fullName evidence="5">1-phosphofructokinase</fullName>
    </submittedName>
</protein>
<evidence type="ECO:0000256" key="1">
    <source>
        <dbReference type="ARBA" id="ARBA00022679"/>
    </source>
</evidence>
<feature type="domain" description="Carbohydrate kinase PfkB" evidence="4">
    <location>
        <begin position="14"/>
        <end position="302"/>
    </location>
</feature>
<name>A0ABN6XPW8_9MICO</name>
<dbReference type="InterPro" id="IPR002173">
    <property type="entry name" value="Carboh/pur_kinase_PfkB_CS"/>
</dbReference>
<keyword evidence="6" id="KW-1185">Reference proteome</keyword>
<feature type="region of interest" description="Disordered" evidence="3">
    <location>
        <begin position="312"/>
        <end position="335"/>
    </location>
</feature>
<dbReference type="Gene3D" id="3.40.1190.20">
    <property type="match status" value="1"/>
</dbReference>
<evidence type="ECO:0000313" key="6">
    <source>
        <dbReference type="Proteomes" id="UP001321498"/>
    </source>
</evidence>
<dbReference type="Pfam" id="PF00294">
    <property type="entry name" value="PfkB"/>
    <property type="match status" value="1"/>
</dbReference>
<dbReference type="RefSeq" id="WP_286278903.1">
    <property type="nucleotide sequence ID" value="NZ_AP027731.1"/>
</dbReference>
<organism evidence="5 6">
    <name type="scientific">Naasia aerilata</name>
    <dbReference type="NCBI Taxonomy" id="1162966"/>
    <lineage>
        <taxon>Bacteria</taxon>
        <taxon>Bacillati</taxon>
        <taxon>Actinomycetota</taxon>
        <taxon>Actinomycetes</taxon>
        <taxon>Micrococcales</taxon>
        <taxon>Microbacteriaceae</taxon>
        <taxon>Naasia</taxon>
    </lineage>
</organism>
<dbReference type="PANTHER" id="PTHR46566:SF2">
    <property type="entry name" value="ATP-DEPENDENT 6-PHOSPHOFRUCTOKINASE ISOZYME 2"/>
    <property type="match status" value="1"/>
</dbReference>
<proteinExistence type="predicted"/>
<dbReference type="PROSITE" id="PS00584">
    <property type="entry name" value="PFKB_KINASES_2"/>
    <property type="match status" value="1"/>
</dbReference>
<dbReference type="InterPro" id="IPR011611">
    <property type="entry name" value="PfkB_dom"/>
</dbReference>
<evidence type="ECO:0000256" key="3">
    <source>
        <dbReference type="SAM" id="MobiDB-lite"/>
    </source>
</evidence>
<dbReference type="Proteomes" id="UP001321498">
    <property type="component" value="Chromosome"/>
</dbReference>
<evidence type="ECO:0000256" key="2">
    <source>
        <dbReference type="ARBA" id="ARBA00022777"/>
    </source>
</evidence>
<keyword evidence="2" id="KW-0418">Kinase</keyword>
<keyword evidence="1" id="KW-0808">Transferase</keyword>
<evidence type="ECO:0000313" key="5">
    <source>
        <dbReference type="EMBL" id="BDZ45650.1"/>
    </source>
</evidence>
<sequence>MTAVVTLTPAPVLDRTYLVDSFAEGKVNRAYEVHEYMSGKGLNVARTLHLARVSVAGILPIGREDEHLLFRTPYPHILRIVPIAGRVRVNTTVVDRGGRTTNINQTAIPMTVSDWGRVCDLAIEQVEETDADWLVVSGVHPTTAETGEHVDMTALFEAVRGRGTRVALDTSGAPLDKWVRSGLVNLIKPNADELANLVGRNLFTIEDAMVAGRELNALGIEVALVSLGVDGALAITADEAHWGRAVATEVVNTTGAGDATLAGFLAHSIVDGAGASPAERSQLTLADALGYACSWGALAVSLPTTLITSFDTAPEPTVSEPEPDRPLREPTHLLA</sequence>
<feature type="compositionally biased region" description="Basic and acidic residues" evidence="3">
    <location>
        <begin position="322"/>
        <end position="335"/>
    </location>
</feature>
<dbReference type="InterPro" id="IPR029056">
    <property type="entry name" value="Ribokinase-like"/>
</dbReference>
<reference evidence="6" key="1">
    <citation type="journal article" date="2019" name="Int. J. Syst. Evol. Microbiol.">
        <title>The Global Catalogue of Microorganisms (GCM) 10K type strain sequencing project: providing services to taxonomists for standard genome sequencing and annotation.</title>
        <authorList>
            <consortium name="The Broad Institute Genomics Platform"/>
            <consortium name="The Broad Institute Genome Sequencing Center for Infectious Disease"/>
            <person name="Wu L."/>
            <person name="Ma J."/>
        </authorList>
    </citation>
    <scope>NUCLEOTIDE SEQUENCE [LARGE SCALE GENOMIC DNA]</scope>
    <source>
        <strain evidence="6">NBRC 108725</strain>
    </source>
</reference>
<accession>A0ABN6XPW8</accession>
<dbReference type="SUPFAM" id="SSF53613">
    <property type="entry name" value="Ribokinase-like"/>
    <property type="match status" value="1"/>
</dbReference>
<gene>
    <name evidence="5" type="ORF">GCM10025866_15590</name>
</gene>
<dbReference type="EMBL" id="AP027731">
    <property type="protein sequence ID" value="BDZ45650.1"/>
    <property type="molecule type" value="Genomic_DNA"/>
</dbReference>